<dbReference type="Gene3D" id="3.30.565.10">
    <property type="entry name" value="Histidine kinase-like ATPase, C-terminal domain"/>
    <property type="match status" value="1"/>
</dbReference>
<dbReference type="GO" id="GO:0016020">
    <property type="term" value="C:membrane"/>
    <property type="evidence" value="ECO:0007669"/>
    <property type="project" value="InterPro"/>
</dbReference>
<evidence type="ECO:0000313" key="7">
    <source>
        <dbReference type="Proteomes" id="UP000198923"/>
    </source>
</evidence>
<dbReference type="EMBL" id="FNCN01000005">
    <property type="protein sequence ID" value="SDG54548.1"/>
    <property type="molecule type" value="Genomic_DNA"/>
</dbReference>
<dbReference type="InterPro" id="IPR036890">
    <property type="entry name" value="HATPase_C_sf"/>
</dbReference>
<keyword evidence="4" id="KW-1133">Transmembrane helix</keyword>
<keyword evidence="1" id="KW-0808">Transferase</keyword>
<dbReference type="STRING" id="504805.SAMN05421505_105106"/>
<feature type="transmembrane region" description="Helical" evidence="4">
    <location>
        <begin position="106"/>
        <end position="130"/>
    </location>
</feature>
<name>A0A1G7V4Q3_9ACTN</name>
<dbReference type="GO" id="GO:0046983">
    <property type="term" value="F:protein dimerization activity"/>
    <property type="evidence" value="ECO:0007669"/>
    <property type="project" value="InterPro"/>
</dbReference>
<dbReference type="PANTHER" id="PTHR24421:SF63">
    <property type="entry name" value="SENSOR HISTIDINE KINASE DESK"/>
    <property type="match status" value="1"/>
</dbReference>
<evidence type="ECO:0000256" key="4">
    <source>
        <dbReference type="SAM" id="Phobius"/>
    </source>
</evidence>
<evidence type="ECO:0000256" key="2">
    <source>
        <dbReference type="ARBA" id="ARBA00022777"/>
    </source>
</evidence>
<dbReference type="SUPFAM" id="SSF55874">
    <property type="entry name" value="ATPase domain of HSP90 chaperone/DNA topoisomerase II/histidine kinase"/>
    <property type="match status" value="1"/>
</dbReference>
<gene>
    <name evidence="6" type="ORF">SAMN05421505_105106</name>
</gene>
<reference evidence="6 7" key="1">
    <citation type="submission" date="2016-10" db="EMBL/GenBank/DDBJ databases">
        <authorList>
            <person name="de Groot N.N."/>
        </authorList>
    </citation>
    <scope>NUCLEOTIDE SEQUENCE [LARGE SCALE GENOMIC DNA]</scope>
    <source>
        <strain evidence="6 7">CPCC 201354</strain>
    </source>
</reference>
<evidence type="ECO:0000256" key="3">
    <source>
        <dbReference type="ARBA" id="ARBA00023012"/>
    </source>
</evidence>
<dbReference type="CDD" id="cd16917">
    <property type="entry name" value="HATPase_UhpB-NarQ-NarX-like"/>
    <property type="match status" value="1"/>
</dbReference>
<protein>
    <submittedName>
        <fullName evidence="6">Two-component system, NarL family, sensor histidine kinase DesK</fullName>
    </submittedName>
</protein>
<feature type="domain" description="Signal transduction histidine kinase subgroup 3 dimerisation and phosphoacceptor" evidence="5">
    <location>
        <begin position="206"/>
        <end position="271"/>
    </location>
</feature>
<dbReference type="RefSeq" id="WP_143020161.1">
    <property type="nucleotide sequence ID" value="NZ_FNCN01000005.1"/>
</dbReference>
<dbReference type="AlphaFoldDB" id="A0A1G7V4Q3"/>
<keyword evidence="2 6" id="KW-0418">Kinase</keyword>
<dbReference type="InterPro" id="IPR050482">
    <property type="entry name" value="Sensor_HK_TwoCompSys"/>
</dbReference>
<organism evidence="6 7">
    <name type="scientific">Sinosporangium album</name>
    <dbReference type="NCBI Taxonomy" id="504805"/>
    <lineage>
        <taxon>Bacteria</taxon>
        <taxon>Bacillati</taxon>
        <taxon>Actinomycetota</taxon>
        <taxon>Actinomycetes</taxon>
        <taxon>Streptosporangiales</taxon>
        <taxon>Streptosporangiaceae</taxon>
        <taxon>Sinosporangium</taxon>
    </lineage>
</organism>
<keyword evidence="4" id="KW-0812">Transmembrane</keyword>
<proteinExistence type="predicted"/>
<dbReference type="Proteomes" id="UP000198923">
    <property type="component" value="Unassembled WGS sequence"/>
</dbReference>
<evidence type="ECO:0000259" key="5">
    <source>
        <dbReference type="Pfam" id="PF07730"/>
    </source>
</evidence>
<dbReference type="GO" id="GO:0000155">
    <property type="term" value="F:phosphorelay sensor kinase activity"/>
    <property type="evidence" value="ECO:0007669"/>
    <property type="project" value="InterPro"/>
</dbReference>
<evidence type="ECO:0000313" key="6">
    <source>
        <dbReference type="EMBL" id="SDG54548.1"/>
    </source>
</evidence>
<evidence type="ECO:0000256" key="1">
    <source>
        <dbReference type="ARBA" id="ARBA00022679"/>
    </source>
</evidence>
<sequence length="398" mass="42813">MTRVKAEAPVAVHRRRRLWKTRRTGRSDFERVRRYTFWTLLSGAAVAWLAPIAGVAERVGRGEPLLWATPVWVVGLVVFTVCYVTAVKAAVADRPYTRPVLISGVVALIVLATDDMGVFTGAITAAWAGIAAIKGSVRRTLLIWLGSSLVTAALSDPDVRGLNLSMAVWMGMVIVWANRFQLWLWKVLKAASEGREAQARLAVTEERLRFARDMHDLVGHSLSAIAVKSELAAKLAVHDGSRAAAEMTEVQGLARESLREIRAAVRGYRTVDFDAELRSVRAVLEAAGIRCGLDLPDAVLPEEVGTLLAWVVREGTTNVLRHSTARRCHIAVTVEGGQGGTAVLQMTNDGVERRRRGQGSGLAGLSERTAALGGSLTAGPTASGGYLLRAAVPMEGVV</sequence>
<keyword evidence="7" id="KW-1185">Reference proteome</keyword>
<feature type="transmembrane region" description="Helical" evidence="4">
    <location>
        <begin position="35"/>
        <end position="53"/>
    </location>
</feature>
<dbReference type="Pfam" id="PF07730">
    <property type="entry name" value="HisKA_3"/>
    <property type="match status" value="1"/>
</dbReference>
<dbReference type="PANTHER" id="PTHR24421">
    <property type="entry name" value="NITRATE/NITRITE SENSOR PROTEIN NARX-RELATED"/>
    <property type="match status" value="1"/>
</dbReference>
<dbReference type="OrthoDB" id="5241784at2"/>
<keyword evidence="3" id="KW-0902">Two-component regulatory system</keyword>
<keyword evidence="4" id="KW-0472">Membrane</keyword>
<accession>A0A1G7V4Q3</accession>
<dbReference type="InterPro" id="IPR011712">
    <property type="entry name" value="Sig_transdc_His_kin_sub3_dim/P"/>
</dbReference>
<dbReference type="Gene3D" id="1.20.5.1930">
    <property type="match status" value="1"/>
</dbReference>
<feature type="transmembrane region" description="Helical" evidence="4">
    <location>
        <begin position="65"/>
        <end position="86"/>
    </location>
</feature>